<keyword evidence="2 3" id="KW-0472">Membrane</keyword>
<dbReference type="RefSeq" id="WP_086968764.1">
    <property type="nucleotide sequence ID" value="NZ_FCOJ02000020.1"/>
</dbReference>
<protein>
    <submittedName>
        <fullName evidence="6">OmpA family protein</fullName>
    </submittedName>
</protein>
<dbReference type="PANTHER" id="PTHR30329:SF20">
    <property type="entry name" value="EXPORTED PROTEIN"/>
    <property type="match status" value="1"/>
</dbReference>
<comment type="caution">
    <text evidence="6">The sequence shown here is derived from an EMBL/GenBank/DDBJ whole genome shotgun (WGS) entry which is preliminary data.</text>
</comment>
<dbReference type="InterPro" id="IPR036737">
    <property type="entry name" value="OmpA-like_sf"/>
</dbReference>
<evidence type="ECO:0000313" key="7">
    <source>
        <dbReference type="Proteomes" id="UP000054596"/>
    </source>
</evidence>
<dbReference type="PROSITE" id="PS51123">
    <property type="entry name" value="OMPA_2"/>
    <property type="match status" value="1"/>
</dbReference>
<sequence length="559" mass="59897">MQRLGYPARTIVVFAALLALAVHWFVQPFGKEWIWLSTVGILIVAACLVGWRTRQLSRARRSSADLLTALGAATVDIPLNLRTRMPLVLVTGDALASIFDHGAGKPRLVLIGDGAIWLRVDRPQDLPGVALAMRQWRDGQPPDGVVLSMAPALHADADVLSQSLRVVRQALADASRIVSARLPGYVAVYQRLTRLAPADANAALRWHSVSSATPLIDAQRIEAVIRNAESEARRQAGDRYASAHAAALASIIGWTQRVVFGTLTDPRQPATPWALYGAGWIDCGPASDATRPWEQDVQRQTCIAPASVDATPAPWPLPQSLIEAMPRRIPASPRAKAFAHAIGITALAAGLAFLGSGRHNAALLDRVQANLARFASLTPDHDAARRDALQALVADRDELDRYARTGVPLRLSFGLYHGAQLLPALNTAIASYQPPPPPAVVTLDSMSLFDSGKAQLRLGSTRTLVDAVEMIKSHPGKRILVAGHTDNVGDAASNLKLSNARAAALRDWLIEASGIPATQFAVQGYGDTRPIVANDTPEGRAKNRRVEITLVPDSANGSN</sequence>
<proteinExistence type="predicted"/>
<organism evidence="6 7">
    <name type="scientific">Caballeronia glebae</name>
    <dbReference type="NCBI Taxonomy" id="1777143"/>
    <lineage>
        <taxon>Bacteria</taxon>
        <taxon>Pseudomonadati</taxon>
        <taxon>Pseudomonadota</taxon>
        <taxon>Betaproteobacteria</taxon>
        <taxon>Burkholderiales</taxon>
        <taxon>Burkholderiaceae</taxon>
        <taxon>Caballeronia</taxon>
    </lineage>
</organism>
<dbReference type="STRING" id="1777143.AWB82_03208"/>
<dbReference type="SUPFAM" id="SSF103088">
    <property type="entry name" value="OmpA-like"/>
    <property type="match status" value="1"/>
</dbReference>
<accession>A0A158AXG8</accession>
<reference evidence="6" key="1">
    <citation type="submission" date="2016-01" db="EMBL/GenBank/DDBJ databases">
        <authorList>
            <person name="Peeters C."/>
        </authorList>
    </citation>
    <scope>NUCLEOTIDE SEQUENCE [LARGE SCALE GENOMIC DNA]</scope>
    <source>
        <strain evidence="6">LMG 29325</strain>
    </source>
</reference>
<feature type="transmembrane region" description="Helical" evidence="4">
    <location>
        <begin position="337"/>
        <end position="356"/>
    </location>
</feature>
<dbReference type="InterPro" id="IPR006665">
    <property type="entry name" value="OmpA-like"/>
</dbReference>
<feature type="transmembrane region" description="Helical" evidence="4">
    <location>
        <begin position="7"/>
        <end position="27"/>
    </location>
</feature>
<keyword evidence="7" id="KW-1185">Reference proteome</keyword>
<dbReference type="EMBL" id="FCOJ02000020">
    <property type="protein sequence ID" value="SAK62658.1"/>
    <property type="molecule type" value="Genomic_DNA"/>
</dbReference>
<evidence type="ECO:0000256" key="4">
    <source>
        <dbReference type="SAM" id="Phobius"/>
    </source>
</evidence>
<evidence type="ECO:0000313" key="6">
    <source>
        <dbReference type="EMBL" id="SAK62658.1"/>
    </source>
</evidence>
<evidence type="ECO:0000256" key="2">
    <source>
        <dbReference type="ARBA" id="ARBA00023136"/>
    </source>
</evidence>
<keyword evidence="4" id="KW-0812">Transmembrane</keyword>
<feature type="domain" description="OmpA-like" evidence="5">
    <location>
        <begin position="436"/>
        <end position="554"/>
    </location>
</feature>
<name>A0A158AXG8_9BURK</name>
<gene>
    <name evidence="6" type="ORF">AWB82_03208</name>
</gene>
<dbReference type="Pfam" id="PF00691">
    <property type="entry name" value="OmpA"/>
    <property type="match status" value="1"/>
</dbReference>
<dbReference type="CDD" id="cd07185">
    <property type="entry name" value="OmpA_C-like"/>
    <property type="match status" value="1"/>
</dbReference>
<keyword evidence="4" id="KW-1133">Transmembrane helix</keyword>
<dbReference type="Gene3D" id="3.30.1330.60">
    <property type="entry name" value="OmpA-like domain"/>
    <property type="match status" value="1"/>
</dbReference>
<evidence type="ECO:0000256" key="3">
    <source>
        <dbReference type="PROSITE-ProRule" id="PRU00473"/>
    </source>
</evidence>
<dbReference type="Proteomes" id="UP000054596">
    <property type="component" value="Unassembled WGS sequence"/>
</dbReference>
<dbReference type="PANTHER" id="PTHR30329">
    <property type="entry name" value="STATOR ELEMENT OF FLAGELLAR MOTOR COMPLEX"/>
    <property type="match status" value="1"/>
</dbReference>
<feature type="transmembrane region" description="Helical" evidence="4">
    <location>
        <begin position="33"/>
        <end position="51"/>
    </location>
</feature>
<comment type="subcellular location">
    <subcellularLocation>
        <location evidence="1">Cell outer membrane</location>
    </subcellularLocation>
</comment>
<dbReference type="InterPro" id="IPR050330">
    <property type="entry name" value="Bact_OuterMem_StrucFunc"/>
</dbReference>
<dbReference type="GO" id="GO:0009279">
    <property type="term" value="C:cell outer membrane"/>
    <property type="evidence" value="ECO:0007669"/>
    <property type="project" value="UniProtKB-SubCell"/>
</dbReference>
<dbReference type="PRINTS" id="PR01021">
    <property type="entry name" value="OMPADOMAIN"/>
</dbReference>
<evidence type="ECO:0000256" key="1">
    <source>
        <dbReference type="ARBA" id="ARBA00004442"/>
    </source>
</evidence>
<evidence type="ECO:0000259" key="5">
    <source>
        <dbReference type="PROSITE" id="PS51123"/>
    </source>
</evidence>
<dbReference type="AlphaFoldDB" id="A0A158AXG8"/>
<dbReference type="OrthoDB" id="345640at2"/>
<dbReference type="InterPro" id="IPR006664">
    <property type="entry name" value="OMP_bac"/>
</dbReference>